<dbReference type="Proteomes" id="UP000506160">
    <property type="component" value="Unassembled WGS sequence"/>
</dbReference>
<sequence>MAQAREHRYSISINQASNTLYIEFITLGSHKSNNVEPLNVFRITIMKYSLCGILVHNDPAESLIPYKTDKDIIDLSPPILIIEVIAHLIMTTKTYISLHNT</sequence>
<comment type="caution">
    <text evidence="2">The sequence shown here is derived from an EMBL/GenBank/DDBJ whole genome shotgun (WGS) entry which is preliminary data.</text>
</comment>
<name>A0AB94IB36_9GAMM</name>
<accession>A0AB94IB36</accession>
<evidence type="ECO:0000313" key="2">
    <source>
        <dbReference type="EMBL" id="TEA26618.1"/>
    </source>
</evidence>
<dbReference type="Pfam" id="PF04002">
    <property type="entry name" value="RadC"/>
    <property type="match status" value="1"/>
</dbReference>
<dbReference type="InterPro" id="IPR025657">
    <property type="entry name" value="RadC_JAB"/>
</dbReference>
<keyword evidence="3" id="KW-1185">Reference proteome</keyword>
<reference evidence="2 3" key="1">
    <citation type="journal article" date="2014" name="Appl. Environ. Microbiol.">
        <title>Genomic features of a bumble bee symbiont reflect its host environment.</title>
        <authorList>
            <person name="Martinson V.G."/>
            <person name="Magoc T."/>
            <person name="Koch H."/>
            <person name="Salzberg S.L."/>
            <person name="Moran N.A."/>
        </authorList>
    </citation>
    <scope>NUCLEOTIDE SEQUENCE [LARGE SCALE GENOMIC DNA]</scope>
    <source>
        <strain evidence="2 3">Bimp</strain>
    </source>
</reference>
<feature type="domain" description="RadC-like JAB" evidence="1">
    <location>
        <begin position="3"/>
        <end position="99"/>
    </location>
</feature>
<dbReference type="Gene3D" id="3.40.140.10">
    <property type="entry name" value="Cytidine Deaminase, domain 2"/>
    <property type="match status" value="1"/>
</dbReference>
<evidence type="ECO:0000313" key="3">
    <source>
        <dbReference type="Proteomes" id="UP000506160"/>
    </source>
</evidence>
<dbReference type="AlphaFoldDB" id="A0AB94IB36"/>
<evidence type="ECO:0000259" key="1">
    <source>
        <dbReference type="Pfam" id="PF04002"/>
    </source>
</evidence>
<dbReference type="EMBL" id="AWGA01000071">
    <property type="protein sequence ID" value="TEA26618.1"/>
    <property type="molecule type" value="Genomic_DNA"/>
</dbReference>
<protein>
    <recommendedName>
        <fullName evidence="1">RadC-like JAB domain-containing protein</fullName>
    </recommendedName>
</protein>
<proteinExistence type="predicted"/>
<dbReference type="RefSeq" id="WP_081685293.1">
    <property type="nucleotide sequence ID" value="NZ_AWGA01000071.1"/>
</dbReference>
<gene>
    <name evidence="2" type="ORF">O970_08005</name>
</gene>
<organism evidence="2 3">
    <name type="scientific">Candidatus Schmidhempelia bombi str. Bimp</name>
    <dbReference type="NCBI Taxonomy" id="1387197"/>
    <lineage>
        <taxon>Bacteria</taxon>
        <taxon>Pseudomonadati</taxon>
        <taxon>Pseudomonadota</taxon>
        <taxon>Gammaproteobacteria</taxon>
        <taxon>Orbales</taxon>
        <taxon>Orbaceae</taxon>
        <taxon>Candidatus Schmidhempelia</taxon>
    </lineage>
</organism>